<dbReference type="EMBL" id="CAJJDM010000012">
    <property type="protein sequence ID" value="CAD8050376.1"/>
    <property type="molecule type" value="Genomic_DNA"/>
</dbReference>
<dbReference type="Proteomes" id="UP000688137">
    <property type="component" value="Unassembled WGS sequence"/>
</dbReference>
<comment type="caution">
    <text evidence="1">The sequence shown here is derived from an EMBL/GenBank/DDBJ whole genome shotgun (WGS) entry which is preliminary data.</text>
</comment>
<name>A0A8S1KBU4_PARPR</name>
<protein>
    <submittedName>
        <fullName evidence="1">Uncharacterized protein</fullName>
    </submittedName>
</protein>
<evidence type="ECO:0000313" key="2">
    <source>
        <dbReference type="Proteomes" id="UP000688137"/>
    </source>
</evidence>
<gene>
    <name evidence="1" type="ORF">PPRIM_AZ9-3.1.T0170009</name>
</gene>
<dbReference type="AlphaFoldDB" id="A0A8S1KBU4"/>
<evidence type="ECO:0000313" key="1">
    <source>
        <dbReference type="EMBL" id="CAD8050376.1"/>
    </source>
</evidence>
<sequence length="57" mass="6977">MLKRSQKFKLFSNNSMKRNKFGYTLFFESSDKIQTCQQIFDFTEQLYHSQFQIKINI</sequence>
<keyword evidence="2" id="KW-1185">Reference proteome</keyword>
<proteinExistence type="predicted"/>
<accession>A0A8S1KBU4</accession>
<reference evidence="1" key="1">
    <citation type="submission" date="2021-01" db="EMBL/GenBank/DDBJ databases">
        <authorList>
            <consortium name="Genoscope - CEA"/>
            <person name="William W."/>
        </authorList>
    </citation>
    <scope>NUCLEOTIDE SEQUENCE</scope>
</reference>
<organism evidence="1 2">
    <name type="scientific">Paramecium primaurelia</name>
    <dbReference type="NCBI Taxonomy" id="5886"/>
    <lineage>
        <taxon>Eukaryota</taxon>
        <taxon>Sar</taxon>
        <taxon>Alveolata</taxon>
        <taxon>Ciliophora</taxon>
        <taxon>Intramacronucleata</taxon>
        <taxon>Oligohymenophorea</taxon>
        <taxon>Peniculida</taxon>
        <taxon>Parameciidae</taxon>
        <taxon>Paramecium</taxon>
    </lineage>
</organism>